<dbReference type="InterPro" id="IPR022761">
    <property type="entry name" value="Fumarate_lyase_N"/>
</dbReference>
<dbReference type="PANTHER" id="PTHR43411:SF1">
    <property type="entry name" value="ADENYLOSUCCINATE LYASE"/>
    <property type="match status" value="1"/>
</dbReference>
<dbReference type="CDD" id="cd01598">
    <property type="entry name" value="PurB"/>
    <property type="match status" value="1"/>
</dbReference>
<organism evidence="11">
    <name type="scientific">mine drainage metagenome</name>
    <dbReference type="NCBI Taxonomy" id="410659"/>
    <lineage>
        <taxon>unclassified sequences</taxon>
        <taxon>metagenomes</taxon>
        <taxon>ecological metagenomes</taxon>
    </lineage>
</organism>
<dbReference type="PRINTS" id="PR00149">
    <property type="entry name" value="FUMRATELYASE"/>
</dbReference>
<dbReference type="EC" id="4.3.2.2" evidence="4"/>
<keyword evidence="6" id="KW-0658">Purine biosynthesis</keyword>
<evidence type="ECO:0000259" key="10">
    <source>
        <dbReference type="Pfam" id="PF08328"/>
    </source>
</evidence>
<evidence type="ECO:0000256" key="1">
    <source>
        <dbReference type="ARBA" id="ARBA00004706"/>
    </source>
</evidence>
<dbReference type="InterPro" id="IPR047136">
    <property type="entry name" value="PurB_bact"/>
</dbReference>
<dbReference type="AlphaFoldDB" id="A0A3P3ZRX6"/>
<gene>
    <name evidence="11" type="primary">purB</name>
    <name evidence="11" type="ORF">CARN8_7250009</name>
</gene>
<sequence length="471" mass="52820">MTFVLVKSAFFRIDAMAPTPLTALSPLDGRYGVQLDPLRPYFSEYGLIHFRLKVEVAWLLHLSHLPEITEILPFSVESQHQLNALVENFSESDAAQIKAIEIRTNHDVKALEYWMRERLSGNPEVMTCAEFIHFGCTSEDINNLSHALMLTDACRSVLFPTLDELIAHLEEMAKAHAHQPMLARTHGQTATPTTVGKELVNVVARLQRQRTRLEHISLLGKFNGAVGNYNAHLSAYPAIDWPGVARNFVESLGISFNPYTTQIEPHDSLAELMQGFTLLNTILIDLNRDLWGYISLGYFRQQLKAGEVGSSTMPHKINPIDFENSEGNLGLANAILGHLVEKLPISRWQRDLTDSTVLRNLGVGLGHSLLGYLSCQKGLKKLAIDTTRLNDDLDHAWEVLAEAVQTVMRKHGMSNAYDRLKEMTRGQAITREIMQKFVQELNLPEDDKARLLALTPATYTGLAATLTQQYT</sequence>
<comment type="pathway">
    <text evidence="2">Purine metabolism; AMP biosynthesis via de novo pathway; AMP from IMP: step 2/2.</text>
</comment>
<dbReference type="UniPathway" id="UPA00075">
    <property type="reaction ID" value="UER00336"/>
</dbReference>
<dbReference type="FunFam" id="1.20.200.10:FF:000004">
    <property type="entry name" value="Adenylosuccinate lyase"/>
    <property type="match status" value="1"/>
</dbReference>
<dbReference type="SUPFAM" id="SSF48557">
    <property type="entry name" value="L-aspartase-like"/>
    <property type="match status" value="1"/>
</dbReference>
<comment type="similarity">
    <text evidence="3">Belongs to the lyase 1 family. Adenylosuccinate lyase subfamily.</text>
</comment>
<dbReference type="InterPro" id="IPR020557">
    <property type="entry name" value="Fumarate_lyase_CS"/>
</dbReference>
<dbReference type="GO" id="GO:0004018">
    <property type="term" value="F:N6-(1,2-dicarboxyethyl)AMP AMP-lyase (fumarate-forming) activity"/>
    <property type="evidence" value="ECO:0007669"/>
    <property type="project" value="InterPro"/>
</dbReference>
<dbReference type="InterPro" id="IPR000362">
    <property type="entry name" value="Fumarate_lyase_fam"/>
</dbReference>
<feature type="domain" description="Adenylosuccinate lyase PurB C-terminal" evidence="10">
    <location>
        <begin position="346"/>
        <end position="460"/>
    </location>
</feature>
<evidence type="ECO:0000256" key="8">
    <source>
        <dbReference type="ARBA" id="ARBA00030717"/>
    </source>
</evidence>
<dbReference type="PANTHER" id="PTHR43411">
    <property type="entry name" value="ADENYLOSUCCINATE LYASE"/>
    <property type="match status" value="1"/>
</dbReference>
<proteinExistence type="inferred from homology"/>
<dbReference type="Pfam" id="PF08328">
    <property type="entry name" value="ASL_C"/>
    <property type="match status" value="1"/>
</dbReference>
<evidence type="ECO:0000256" key="6">
    <source>
        <dbReference type="ARBA" id="ARBA00022755"/>
    </source>
</evidence>
<evidence type="ECO:0000256" key="2">
    <source>
        <dbReference type="ARBA" id="ARBA00004734"/>
    </source>
</evidence>
<accession>A0A3P3ZRX6</accession>
<evidence type="ECO:0000256" key="5">
    <source>
        <dbReference type="ARBA" id="ARBA00017058"/>
    </source>
</evidence>
<protein>
    <recommendedName>
        <fullName evidence="5">Adenylosuccinate lyase</fullName>
        <ecNumber evidence="4">4.3.2.2</ecNumber>
    </recommendedName>
    <alternativeName>
        <fullName evidence="8">Adenylosuccinase</fullName>
    </alternativeName>
</protein>
<keyword evidence="7 11" id="KW-0456">Lyase</keyword>
<dbReference type="UniPathway" id="UPA00074">
    <property type="reaction ID" value="UER00132"/>
</dbReference>
<dbReference type="NCBIfam" id="NF006764">
    <property type="entry name" value="PRK09285.1"/>
    <property type="match status" value="1"/>
</dbReference>
<evidence type="ECO:0000256" key="3">
    <source>
        <dbReference type="ARBA" id="ARBA00008273"/>
    </source>
</evidence>
<dbReference type="Gene3D" id="1.20.200.10">
    <property type="entry name" value="Fumarase/aspartase (Central domain)"/>
    <property type="match status" value="1"/>
</dbReference>
<dbReference type="GO" id="GO:0006189">
    <property type="term" value="P:'de novo' IMP biosynthetic process"/>
    <property type="evidence" value="ECO:0007669"/>
    <property type="project" value="UniProtKB-UniPathway"/>
</dbReference>
<comment type="pathway">
    <text evidence="1">Purine metabolism; IMP biosynthesis via de novo pathway; 5-amino-1-(5-phospho-D-ribosyl)imidazole-4-carboxamide from 5-amino-1-(5-phospho-D-ribosyl)imidazole-4-carboxylate: step 2/2.</text>
</comment>
<dbReference type="Gene3D" id="1.10.40.30">
    <property type="entry name" value="Fumarase/aspartase (C-terminal domain)"/>
    <property type="match status" value="1"/>
</dbReference>
<dbReference type="GO" id="GO:0044208">
    <property type="term" value="P:'de novo' AMP biosynthetic process"/>
    <property type="evidence" value="ECO:0007669"/>
    <property type="project" value="UniProtKB-UniPathway"/>
</dbReference>
<feature type="domain" description="Fumarate lyase N-terminal" evidence="9">
    <location>
        <begin position="29"/>
        <end position="327"/>
    </location>
</feature>
<dbReference type="NCBIfam" id="TIGR00928">
    <property type="entry name" value="purB"/>
    <property type="match status" value="1"/>
</dbReference>
<dbReference type="Gene3D" id="1.10.275.10">
    <property type="entry name" value="Fumarase/aspartase (N-terminal domain)"/>
    <property type="match status" value="1"/>
</dbReference>
<name>A0A3P3ZRX6_9ZZZZ</name>
<dbReference type="EMBL" id="UOYP01000696">
    <property type="protein sequence ID" value="VAY89661.1"/>
    <property type="molecule type" value="Genomic_DNA"/>
</dbReference>
<dbReference type="InterPro" id="IPR024083">
    <property type="entry name" value="Fumarase/histidase_N"/>
</dbReference>
<evidence type="ECO:0000256" key="7">
    <source>
        <dbReference type="ARBA" id="ARBA00023239"/>
    </source>
</evidence>
<dbReference type="Pfam" id="PF00206">
    <property type="entry name" value="Lyase_1"/>
    <property type="match status" value="1"/>
</dbReference>
<evidence type="ECO:0000313" key="11">
    <source>
        <dbReference type="EMBL" id="VAY89661.1"/>
    </source>
</evidence>
<evidence type="ECO:0000259" key="9">
    <source>
        <dbReference type="Pfam" id="PF00206"/>
    </source>
</evidence>
<dbReference type="PROSITE" id="PS00163">
    <property type="entry name" value="FUMARATE_LYASES"/>
    <property type="match status" value="1"/>
</dbReference>
<dbReference type="InterPro" id="IPR004769">
    <property type="entry name" value="Pur_lyase"/>
</dbReference>
<dbReference type="InterPro" id="IPR013539">
    <property type="entry name" value="PurB_C"/>
</dbReference>
<reference evidence="11" key="1">
    <citation type="submission" date="2018-10" db="EMBL/GenBank/DDBJ databases">
        <authorList>
            <person name="Plewniak F."/>
        </authorList>
    </citation>
    <scope>NUCLEOTIDE SEQUENCE</scope>
</reference>
<dbReference type="InterPro" id="IPR008948">
    <property type="entry name" value="L-Aspartase-like"/>
</dbReference>
<evidence type="ECO:0000256" key="4">
    <source>
        <dbReference type="ARBA" id="ARBA00012339"/>
    </source>
</evidence>